<feature type="region of interest" description="Disordered" evidence="1">
    <location>
        <begin position="1"/>
        <end position="55"/>
    </location>
</feature>
<comment type="caution">
    <text evidence="2">The sequence shown here is derived from an EMBL/GenBank/DDBJ whole genome shotgun (WGS) entry which is preliminary data.</text>
</comment>
<feature type="compositionally biased region" description="Low complexity" evidence="1">
    <location>
        <begin position="125"/>
        <end position="156"/>
    </location>
</feature>
<feature type="region of interest" description="Disordered" evidence="1">
    <location>
        <begin position="125"/>
        <end position="168"/>
    </location>
</feature>
<evidence type="ECO:0000313" key="3">
    <source>
        <dbReference type="Proteomes" id="UP000629468"/>
    </source>
</evidence>
<protein>
    <submittedName>
        <fullName evidence="2">Uncharacterized protein</fullName>
    </submittedName>
</protein>
<reference evidence="2 3" key="1">
    <citation type="journal article" name="Sci. Rep.">
        <title>Telomere-to-telomere assembled and centromere annotated genomes of the two main subspecies of the button mushroom Agaricus bisporus reveal especially polymorphic chromosome ends.</title>
        <authorList>
            <person name="Sonnenberg A.S.M."/>
            <person name="Sedaghat-Telgerd N."/>
            <person name="Lavrijssen B."/>
            <person name="Ohm R.A."/>
            <person name="Hendrickx P.M."/>
            <person name="Scholtmeijer K."/>
            <person name="Baars J.J.P."/>
            <person name="van Peer A."/>
        </authorList>
    </citation>
    <scope>NUCLEOTIDE SEQUENCE [LARGE SCALE GENOMIC DNA]</scope>
    <source>
        <strain evidence="2 3">H119_p4</strain>
    </source>
</reference>
<evidence type="ECO:0000313" key="2">
    <source>
        <dbReference type="EMBL" id="KAF7768539.1"/>
    </source>
</evidence>
<dbReference type="Proteomes" id="UP000629468">
    <property type="component" value="Unassembled WGS sequence"/>
</dbReference>
<feature type="compositionally biased region" description="Low complexity" evidence="1">
    <location>
        <begin position="1"/>
        <end position="14"/>
    </location>
</feature>
<sequence>MDQNKSNNSNNSNSHSHDADTSATLSTDSLLSTNTTSSTVNPLSSGNPPPKDYSAALSILQSRYGTGGYGVPTPKPKPSDKIQKLNAVQGNPDAVFCNLLLTKKMYIYLTTESTVQGGSQLTLVSTSSVPNSSTSEGTSTTAGSSSTVNAASGSDSQSQKPRRKIGIASLFKGGNTPVTIKS</sequence>
<proteinExistence type="predicted"/>
<name>A0A8H7CA05_AGABI</name>
<accession>A0A8H7CA05</accession>
<organism evidence="2 3">
    <name type="scientific">Agaricus bisporus var. burnettii</name>
    <dbReference type="NCBI Taxonomy" id="192524"/>
    <lineage>
        <taxon>Eukaryota</taxon>
        <taxon>Fungi</taxon>
        <taxon>Dikarya</taxon>
        <taxon>Basidiomycota</taxon>
        <taxon>Agaricomycotina</taxon>
        <taxon>Agaricomycetes</taxon>
        <taxon>Agaricomycetidae</taxon>
        <taxon>Agaricales</taxon>
        <taxon>Agaricineae</taxon>
        <taxon>Agaricaceae</taxon>
        <taxon>Agaricus</taxon>
    </lineage>
</organism>
<gene>
    <name evidence="2" type="ORF">Agabi119p4_7782</name>
</gene>
<dbReference type="AlphaFoldDB" id="A0A8H7CA05"/>
<feature type="compositionally biased region" description="Low complexity" evidence="1">
    <location>
        <begin position="21"/>
        <end position="45"/>
    </location>
</feature>
<dbReference type="EMBL" id="JABXXO010000010">
    <property type="protein sequence ID" value="KAF7768539.1"/>
    <property type="molecule type" value="Genomic_DNA"/>
</dbReference>
<evidence type="ECO:0000256" key="1">
    <source>
        <dbReference type="SAM" id="MobiDB-lite"/>
    </source>
</evidence>